<gene>
    <name evidence="3" type="ORF">K7862_14650</name>
</gene>
<dbReference type="PANTHER" id="PTHR44103:SF1">
    <property type="entry name" value="PROPROTEIN CONVERTASE P"/>
    <property type="match status" value="1"/>
</dbReference>
<dbReference type="SUPFAM" id="SSF69318">
    <property type="entry name" value="Integrin alpha N-terminal domain"/>
    <property type="match status" value="1"/>
</dbReference>
<protein>
    <submittedName>
        <fullName evidence="3">FG-GAP-like repeat-containing protein</fullName>
    </submittedName>
</protein>
<evidence type="ECO:0000313" key="4">
    <source>
        <dbReference type="Proteomes" id="UP000778578"/>
    </source>
</evidence>
<feature type="signal peptide" evidence="2">
    <location>
        <begin position="1"/>
        <end position="28"/>
    </location>
</feature>
<accession>A0ABS7Q844</accession>
<evidence type="ECO:0000313" key="3">
    <source>
        <dbReference type="EMBL" id="MBY8878869.1"/>
    </source>
</evidence>
<dbReference type="RefSeq" id="WP_222963011.1">
    <property type="nucleotide sequence ID" value="NZ_JAINZZ010000015.1"/>
</dbReference>
<dbReference type="EMBL" id="JAINZZ010000015">
    <property type="protein sequence ID" value="MBY8878869.1"/>
    <property type="molecule type" value="Genomic_DNA"/>
</dbReference>
<evidence type="ECO:0000256" key="1">
    <source>
        <dbReference type="ARBA" id="ARBA00022729"/>
    </source>
</evidence>
<dbReference type="InterPro" id="IPR028994">
    <property type="entry name" value="Integrin_alpha_N"/>
</dbReference>
<reference evidence="3 4" key="1">
    <citation type="submission" date="2021-08" db="EMBL/GenBank/DDBJ databases">
        <title>WGS of actinomycetes from Thailand.</title>
        <authorList>
            <person name="Thawai C."/>
        </authorList>
    </citation>
    <scope>NUCLEOTIDE SEQUENCE [LARGE SCALE GENOMIC DNA]</scope>
    <source>
        <strain evidence="3 4">PLK6-54</strain>
    </source>
</reference>
<keyword evidence="4" id="KW-1185">Reference proteome</keyword>
<dbReference type="InterPro" id="IPR013517">
    <property type="entry name" value="FG-GAP"/>
</dbReference>
<feature type="chain" id="PRO_5045050413" evidence="2">
    <location>
        <begin position="29"/>
        <end position="405"/>
    </location>
</feature>
<dbReference type="PANTHER" id="PTHR44103">
    <property type="entry name" value="PROPROTEIN CONVERTASE P"/>
    <property type="match status" value="1"/>
</dbReference>
<dbReference type="Pfam" id="PF03995">
    <property type="entry name" value="Inhibitor_I36"/>
    <property type="match status" value="1"/>
</dbReference>
<evidence type="ECO:0000256" key="2">
    <source>
        <dbReference type="SAM" id="SignalP"/>
    </source>
</evidence>
<comment type="caution">
    <text evidence="3">The sequence shown here is derived from an EMBL/GenBank/DDBJ whole genome shotgun (WGS) entry which is preliminary data.</text>
</comment>
<sequence>MRISFRAALVTAAAALGLIATSVAPAQAATGYARCASGKFCVFDGQDGQGAMASFSTPQADLGAWRTKVSSVYNHTSYQYFCLYSRTNYQYIDPVHDVELLDSGTNVGDDLYYYHDANSHLDNNVGSIRWAHTARQCEGGPEYLPWDSPDVGDPGTPASFGDLNGDGNPDLLNRTYAGRLYFLRGDGTGTLIGAGWNSMTALTRHGDLNGDGAEDLLARDTAGKLWMYPGNGKGWFGARKLIGGGWNTMTAIQALGDLNGDGKGDLVARDTAGKLWMYPGNGKGWFGARKLIGGGWNVMRAFAGIGDLSGDGHNDLVVSDSSGKLWLYPGNGKGWFGTRKIIGSGGWGPFTTLRGVGDITRDGHPDLLAAQTEAFGEVRFYAGRAGGTIAYNGTNDYLADGDGLF</sequence>
<name>A0ABS7Q844_9ACTN</name>
<dbReference type="Pfam" id="PF13517">
    <property type="entry name" value="FG-GAP_3"/>
    <property type="match status" value="2"/>
</dbReference>
<organism evidence="3 4">
    <name type="scientific">Actinacidiphila acidipaludis</name>
    <dbReference type="NCBI Taxonomy" id="2873382"/>
    <lineage>
        <taxon>Bacteria</taxon>
        <taxon>Bacillati</taxon>
        <taxon>Actinomycetota</taxon>
        <taxon>Actinomycetes</taxon>
        <taxon>Kitasatosporales</taxon>
        <taxon>Streptomycetaceae</taxon>
        <taxon>Actinacidiphila</taxon>
    </lineage>
</organism>
<dbReference type="Proteomes" id="UP000778578">
    <property type="component" value="Unassembled WGS sequence"/>
</dbReference>
<proteinExistence type="predicted"/>
<keyword evidence="1 2" id="KW-0732">Signal</keyword>
<dbReference type="Gene3D" id="2.130.10.130">
    <property type="entry name" value="Integrin alpha, N-terminal"/>
    <property type="match status" value="2"/>
</dbReference>